<dbReference type="STRING" id="137658.SAMN05216186_101560"/>
<dbReference type="AlphaFoldDB" id="A0A1G8U3Y7"/>
<name>A0A1G8U3Y7_9PSED</name>
<proteinExistence type="predicted"/>
<dbReference type="EMBL" id="FNFD01000001">
    <property type="protein sequence ID" value="SDJ48334.1"/>
    <property type="molecule type" value="Genomic_DNA"/>
</dbReference>
<evidence type="ECO:0000313" key="1">
    <source>
        <dbReference type="EMBL" id="SDJ48334.1"/>
    </source>
</evidence>
<evidence type="ECO:0000313" key="2">
    <source>
        <dbReference type="Proteomes" id="UP000198706"/>
    </source>
</evidence>
<accession>A0A1G8U3Y7</accession>
<organism evidence="1 2">
    <name type="scientific">Pseudomonas indica</name>
    <dbReference type="NCBI Taxonomy" id="137658"/>
    <lineage>
        <taxon>Bacteria</taxon>
        <taxon>Pseudomonadati</taxon>
        <taxon>Pseudomonadota</taxon>
        <taxon>Gammaproteobacteria</taxon>
        <taxon>Pseudomonadales</taxon>
        <taxon>Pseudomonadaceae</taxon>
        <taxon>Pseudomonas</taxon>
    </lineage>
</organism>
<dbReference type="RefSeq" id="WP_084339660.1">
    <property type="nucleotide sequence ID" value="NZ_FNFD01000001.1"/>
</dbReference>
<reference evidence="1 2" key="1">
    <citation type="submission" date="2016-10" db="EMBL/GenBank/DDBJ databases">
        <authorList>
            <person name="de Groot N.N."/>
        </authorList>
    </citation>
    <scope>NUCLEOTIDE SEQUENCE [LARGE SCALE GENOMIC DNA]</scope>
    <source>
        <strain evidence="1 2">JCM 21544</strain>
    </source>
</reference>
<dbReference type="Proteomes" id="UP000198706">
    <property type="component" value="Unassembled WGS sequence"/>
</dbReference>
<sequence length="282" mass="32175">METLITIDGASYTFETKDGKTELKVQSESTPSEDKKAPKIKVPNAWLITRKNGFPLFAVRPKQGEKTFRIITADKLYSEKVQWFEPLADNYRERIWLHPDSSKPGSEAYAAYKHFTWKQIIDFAIVDRWSLSFSKGMPGDWKANPEGGAGFLMVMVDNLPYWTDGVGQIPFAVDTFRKYLEELRAKPAAISKTVRIGMEYGDGNPFSPKNDPTNEYDNYMVLRGALWASENFQLVIKKELLQTPHTARMIERASTVYQPGPLQYLQNPISAGSLIQYGEWKK</sequence>
<keyword evidence="2" id="KW-1185">Reference proteome</keyword>
<protein>
    <submittedName>
        <fullName evidence="1">Uncharacterized protein</fullName>
    </submittedName>
</protein>
<gene>
    <name evidence="1" type="ORF">SAMN05216186_101560</name>
</gene>